<protein>
    <recommendedName>
        <fullName evidence="6">medium-chain acyl-CoA ligase</fullName>
        <ecNumber evidence="6">6.2.1.2</ecNumber>
    </recommendedName>
</protein>
<dbReference type="InterPro" id="IPR051087">
    <property type="entry name" value="Mitochondrial_ACSM"/>
</dbReference>
<dbReference type="Proteomes" id="UP000237246">
    <property type="component" value="Unassembled WGS sequence"/>
</dbReference>
<evidence type="ECO:0000313" key="9">
    <source>
        <dbReference type="EMBL" id="POI20582.1"/>
    </source>
</evidence>
<dbReference type="AlphaFoldDB" id="A0A2P4S8Y6"/>
<reference evidence="9 10" key="1">
    <citation type="submission" date="2018-01" db="EMBL/GenBank/DDBJ databases">
        <title>Comparison of the Chinese Bamboo Partridge and Red Junglefowl genome sequences highlights the importance of demography in genome evolution.</title>
        <authorList>
            <person name="Tiley G.P."/>
            <person name="Kimball R.T."/>
            <person name="Braun E.L."/>
            <person name="Burleigh J.G."/>
        </authorList>
    </citation>
    <scope>NUCLEOTIDE SEQUENCE [LARGE SCALE GENOMIC DNA]</scope>
    <source>
        <strain evidence="9">RTK389</strain>
        <tissue evidence="9">Blood</tissue>
    </source>
</reference>
<dbReference type="EC" id="6.2.1.2" evidence="6"/>
<accession>A0A2P4S8Y6</accession>
<dbReference type="EMBL" id="PPHD01081285">
    <property type="protein sequence ID" value="POI20582.1"/>
    <property type="molecule type" value="Genomic_DNA"/>
</dbReference>
<comment type="catalytic activity">
    <reaction evidence="7">
        <text>a medium-chain fatty acid + ATP + CoA = a medium-chain fatty acyl-CoA + AMP + diphosphate</text>
        <dbReference type="Rhea" id="RHEA:48340"/>
        <dbReference type="ChEBI" id="CHEBI:30616"/>
        <dbReference type="ChEBI" id="CHEBI:33019"/>
        <dbReference type="ChEBI" id="CHEBI:57287"/>
        <dbReference type="ChEBI" id="CHEBI:59558"/>
        <dbReference type="ChEBI" id="CHEBI:90546"/>
        <dbReference type="ChEBI" id="CHEBI:456215"/>
        <dbReference type="EC" id="6.2.1.2"/>
    </reaction>
    <physiologicalReaction direction="left-to-right" evidence="7">
        <dbReference type="Rhea" id="RHEA:48341"/>
    </physiologicalReaction>
</comment>
<dbReference type="SUPFAM" id="SSF56801">
    <property type="entry name" value="Acetyl-CoA synthetase-like"/>
    <property type="match status" value="1"/>
</dbReference>
<keyword evidence="5" id="KW-0067">ATP-binding</keyword>
<dbReference type="GO" id="GO:0006633">
    <property type="term" value="P:fatty acid biosynthetic process"/>
    <property type="evidence" value="ECO:0007669"/>
    <property type="project" value="TreeGrafter"/>
</dbReference>
<name>A0A2P4S8Y6_BAMTH</name>
<dbReference type="GO" id="GO:0005524">
    <property type="term" value="F:ATP binding"/>
    <property type="evidence" value="ECO:0007669"/>
    <property type="project" value="UniProtKB-KW"/>
</dbReference>
<dbReference type="Pfam" id="PF00501">
    <property type="entry name" value="AMP-binding"/>
    <property type="match status" value="1"/>
</dbReference>
<dbReference type="OrthoDB" id="6614653at2759"/>
<evidence type="ECO:0000313" key="10">
    <source>
        <dbReference type="Proteomes" id="UP000237246"/>
    </source>
</evidence>
<dbReference type="GO" id="GO:0031956">
    <property type="term" value="F:medium-chain fatty acid-CoA ligase activity"/>
    <property type="evidence" value="ECO:0007669"/>
    <property type="project" value="UniProtKB-EC"/>
</dbReference>
<keyword evidence="10" id="KW-1185">Reference proteome</keyword>
<dbReference type="PANTHER" id="PTHR43605:SF12">
    <property type="entry name" value="ACYL-COENZYME A SYNTHETASE ACSM4, MITOCHONDRIAL"/>
    <property type="match status" value="1"/>
</dbReference>
<dbReference type="GO" id="GO:0004321">
    <property type="term" value="F:fatty-acyl-CoA synthase activity"/>
    <property type="evidence" value="ECO:0007669"/>
    <property type="project" value="TreeGrafter"/>
</dbReference>
<evidence type="ECO:0000256" key="1">
    <source>
        <dbReference type="ARBA" id="ARBA00006432"/>
    </source>
</evidence>
<evidence type="ECO:0000256" key="6">
    <source>
        <dbReference type="ARBA" id="ARBA00039009"/>
    </source>
</evidence>
<proteinExistence type="inferred from homology"/>
<sequence>MIGAPTLYRMLVQTDLSSYKFMNLKHCMSGGEPLNPEVIDQWKSKTGLDIYEVYGQTETVVDKNANILPPGQQGEIAIRSKPIRPLGLFTEYV</sequence>
<keyword evidence="2" id="KW-0436">Ligase</keyword>
<evidence type="ECO:0000256" key="3">
    <source>
        <dbReference type="ARBA" id="ARBA00022741"/>
    </source>
</evidence>
<comment type="similarity">
    <text evidence="1">Belongs to the ATP-dependent AMP-binding enzyme family.</text>
</comment>
<keyword evidence="3" id="KW-0547">Nucleotide-binding</keyword>
<evidence type="ECO:0000256" key="5">
    <source>
        <dbReference type="ARBA" id="ARBA00022840"/>
    </source>
</evidence>
<dbReference type="Gene3D" id="3.40.50.12780">
    <property type="entry name" value="N-terminal domain of ligase-like"/>
    <property type="match status" value="2"/>
</dbReference>
<evidence type="ECO:0000259" key="8">
    <source>
        <dbReference type="Pfam" id="PF00501"/>
    </source>
</evidence>
<dbReference type="GO" id="GO:0006637">
    <property type="term" value="P:acyl-CoA metabolic process"/>
    <property type="evidence" value="ECO:0007669"/>
    <property type="project" value="TreeGrafter"/>
</dbReference>
<evidence type="ECO:0000256" key="4">
    <source>
        <dbReference type="ARBA" id="ARBA00022832"/>
    </source>
</evidence>
<evidence type="ECO:0000256" key="2">
    <source>
        <dbReference type="ARBA" id="ARBA00022598"/>
    </source>
</evidence>
<organism evidence="9 10">
    <name type="scientific">Bambusicola thoracicus</name>
    <name type="common">Chinese bamboo-partridge</name>
    <name type="synonym">Perdix thoracica</name>
    <dbReference type="NCBI Taxonomy" id="9083"/>
    <lineage>
        <taxon>Eukaryota</taxon>
        <taxon>Metazoa</taxon>
        <taxon>Chordata</taxon>
        <taxon>Craniata</taxon>
        <taxon>Vertebrata</taxon>
        <taxon>Euteleostomi</taxon>
        <taxon>Archelosauria</taxon>
        <taxon>Archosauria</taxon>
        <taxon>Dinosauria</taxon>
        <taxon>Saurischia</taxon>
        <taxon>Theropoda</taxon>
        <taxon>Coelurosauria</taxon>
        <taxon>Aves</taxon>
        <taxon>Neognathae</taxon>
        <taxon>Galloanserae</taxon>
        <taxon>Galliformes</taxon>
        <taxon>Phasianidae</taxon>
        <taxon>Perdicinae</taxon>
        <taxon>Bambusicola</taxon>
    </lineage>
</organism>
<keyword evidence="4" id="KW-0276">Fatty acid metabolism</keyword>
<feature type="non-terminal residue" evidence="9">
    <location>
        <position position="93"/>
    </location>
</feature>
<dbReference type="PANTHER" id="PTHR43605">
    <property type="entry name" value="ACYL-COENZYME A SYNTHETASE"/>
    <property type="match status" value="1"/>
</dbReference>
<feature type="domain" description="AMP-dependent synthetase/ligase" evidence="8">
    <location>
        <begin position="1"/>
        <end position="61"/>
    </location>
</feature>
<comment type="caution">
    <text evidence="9">The sequence shown here is derived from an EMBL/GenBank/DDBJ whole genome shotgun (WGS) entry which is preliminary data.</text>
</comment>
<dbReference type="InterPro" id="IPR000873">
    <property type="entry name" value="AMP-dep_synth/lig_dom"/>
</dbReference>
<evidence type="ECO:0000256" key="7">
    <source>
        <dbReference type="ARBA" id="ARBA00048477"/>
    </source>
</evidence>
<keyword evidence="4" id="KW-0443">Lipid metabolism</keyword>
<gene>
    <name evidence="9" type="ORF">CIB84_015670</name>
</gene>
<dbReference type="GO" id="GO:0005759">
    <property type="term" value="C:mitochondrial matrix"/>
    <property type="evidence" value="ECO:0007669"/>
    <property type="project" value="TreeGrafter"/>
</dbReference>
<dbReference type="InterPro" id="IPR042099">
    <property type="entry name" value="ANL_N_sf"/>
</dbReference>